<reference evidence="4" key="2">
    <citation type="submission" date="2012-11" db="EMBL/GenBank/DDBJ databases">
        <authorList>
            <person name="Kuo A."/>
            <person name="Curtis B.A."/>
            <person name="Tanifuji G."/>
            <person name="Burki F."/>
            <person name="Gruber A."/>
            <person name="Irimia M."/>
            <person name="Maruyama S."/>
            <person name="Arias M.C."/>
            <person name="Ball S.G."/>
            <person name="Gile G.H."/>
            <person name="Hirakawa Y."/>
            <person name="Hopkins J.F."/>
            <person name="Rensing S.A."/>
            <person name="Schmutz J."/>
            <person name="Symeonidi A."/>
            <person name="Elias M."/>
            <person name="Eveleigh R.J."/>
            <person name="Herman E.K."/>
            <person name="Klute M.J."/>
            <person name="Nakayama T."/>
            <person name="Obornik M."/>
            <person name="Reyes-Prieto A."/>
            <person name="Armbrust E.V."/>
            <person name="Aves S.J."/>
            <person name="Beiko R.G."/>
            <person name="Coutinho P."/>
            <person name="Dacks J.B."/>
            <person name="Durnford D.G."/>
            <person name="Fast N.M."/>
            <person name="Green B.R."/>
            <person name="Grisdale C."/>
            <person name="Hempe F."/>
            <person name="Henrissat B."/>
            <person name="Hoppner M.P."/>
            <person name="Ishida K.-I."/>
            <person name="Kim E."/>
            <person name="Koreny L."/>
            <person name="Kroth P.G."/>
            <person name="Liu Y."/>
            <person name="Malik S.-B."/>
            <person name="Maier U.G."/>
            <person name="McRose D."/>
            <person name="Mock T."/>
            <person name="Neilson J.A."/>
            <person name="Onodera N.T."/>
            <person name="Poole A.M."/>
            <person name="Pritham E.J."/>
            <person name="Richards T.A."/>
            <person name="Rocap G."/>
            <person name="Roy S.W."/>
            <person name="Sarai C."/>
            <person name="Schaack S."/>
            <person name="Shirato S."/>
            <person name="Slamovits C.H."/>
            <person name="Spencer D.F."/>
            <person name="Suzuki S."/>
            <person name="Worden A.Z."/>
            <person name="Zauner S."/>
            <person name="Barry K."/>
            <person name="Bell C."/>
            <person name="Bharti A.K."/>
            <person name="Crow J.A."/>
            <person name="Grimwood J."/>
            <person name="Kramer R."/>
            <person name="Lindquist E."/>
            <person name="Lucas S."/>
            <person name="Salamov A."/>
            <person name="McFadden G.I."/>
            <person name="Lane C.E."/>
            <person name="Keeling P.J."/>
            <person name="Gray M.W."/>
            <person name="Grigoriev I.V."/>
            <person name="Archibald J.M."/>
        </authorList>
    </citation>
    <scope>NUCLEOTIDE SEQUENCE</scope>
    <source>
        <strain evidence="4">CCMP2712</strain>
    </source>
</reference>
<dbReference type="InterPro" id="IPR016024">
    <property type="entry name" value="ARM-type_fold"/>
</dbReference>
<dbReference type="Proteomes" id="UP000011087">
    <property type="component" value="Unassembled WGS sequence"/>
</dbReference>
<evidence type="ECO:0000313" key="4">
    <source>
        <dbReference type="Proteomes" id="UP000011087"/>
    </source>
</evidence>
<accession>L1JI28</accession>
<name>L1JI28_GUITC</name>
<dbReference type="GeneID" id="17304859"/>
<feature type="compositionally biased region" description="Low complexity" evidence="1">
    <location>
        <begin position="15"/>
        <end position="27"/>
    </location>
</feature>
<evidence type="ECO:0000256" key="1">
    <source>
        <dbReference type="SAM" id="MobiDB-lite"/>
    </source>
</evidence>
<feature type="region of interest" description="Disordered" evidence="1">
    <location>
        <begin position="1"/>
        <end position="31"/>
    </location>
</feature>
<dbReference type="SUPFAM" id="SSF48371">
    <property type="entry name" value="ARM repeat"/>
    <property type="match status" value="1"/>
</dbReference>
<dbReference type="InterPro" id="IPR011989">
    <property type="entry name" value="ARM-like"/>
</dbReference>
<dbReference type="PaxDb" id="55529-EKX47972"/>
<proteinExistence type="predicted"/>
<dbReference type="KEGG" id="gtt:GUITHDRAFT_106056"/>
<dbReference type="EMBL" id="JH992987">
    <property type="protein sequence ID" value="EKX47972.1"/>
    <property type="molecule type" value="Genomic_DNA"/>
</dbReference>
<dbReference type="RefSeq" id="XP_005834952.1">
    <property type="nucleotide sequence ID" value="XM_005834895.1"/>
</dbReference>
<dbReference type="Gene3D" id="1.25.10.10">
    <property type="entry name" value="Leucine-rich Repeat Variant"/>
    <property type="match status" value="1"/>
</dbReference>
<reference evidence="2 4" key="1">
    <citation type="journal article" date="2012" name="Nature">
        <title>Algal genomes reveal evolutionary mosaicism and the fate of nucleomorphs.</title>
        <authorList>
            <consortium name="DOE Joint Genome Institute"/>
            <person name="Curtis B.A."/>
            <person name="Tanifuji G."/>
            <person name="Burki F."/>
            <person name="Gruber A."/>
            <person name="Irimia M."/>
            <person name="Maruyama S."/>
            <person name="Arias M.C."/>
            <person name="Ball S.G."/>
            <person name="Gile G.H."/>
            <person name="Hirakawa Y."/>
            <person name="Hopkins J.F."/>
            <person name="Kuo A."/>
            <person name="Rensing S.A."/>
            <person name="Schmutz J."/>
            <person name="Symeonidi A."/>
            <person name="Elias M."/>
            <person name="Eveleigh R.J."/>
            <person name="Herman E.K."/>
            <person name="Klute M.J."/>
            <person name="Nakayama T."/>
            <person name="Obornik M."/>
            <person name="Reyes-Prieto A."/>
            <person name="Armbrust E.V."/>
            <person name="Aves S.J."/>
            <person name="Beiko R.G."/>
            <person name="Coutinho P."/>
            <person name="Dacks J.B."/>
            <person name="Durnford D.G."/>
            <person name="Fast N.M."/>
            <person name="Green B.R."/>
            <person name="Grisdale C.J."/>
            <person name="Hempel F."/>
            <person name="Henrissat B."/>
            <person name="Hoppner M.P."/>
            <person name="Ishida K."/>
            <person name="Kim E."/>
            <person name="Koreny L."/>
            <person name="Kroth P.G."/>
            <person name="Liu Y."/>
            <person name="Malik S.B."/>
            <person name="Maier U.G."/>
            <person name="McRose D."/>
            <person name="Mock T."/>
            <person name="Neilson J.A."/>
            <person name="Onodera N.T."/>
            <person name="Poole A.M."/>
            <person name="Pritham E.J."/>
            <person name="Richards T.A."/>
            <person name="Rocap G."/>
            <person name="Roy S.W."/>
            <person name="Sarai C."/>
            <person name="Schaack S."/>
            <person name="Shirato S."/>
            <person name="Slamovits C.H."/>
            <person name="Spencer D.F."/>
            <person name="Suzuki S."/>
            <person name="Worden A.Z."/>
            <person name="Zauner S."/>
            <person name="Barry K."/>
            <person name="Bell C."/>
            <person name="Bharti A.K."/>
            <person name="Crow J.A."/>
            <person name="Grimwood J."/>
            <person name="Kramer R."/>
            <person name="Lindquist E."/>
            <person name="Lucas S."/>
            <person name="Salamov A."/>
            <person name="McFadden G.I."/>
            <person name="Lane C.E."/>
            <person name="Keeling P.J."/>
            <person name="Gray M.W."/>
            <person name="Grigoriev I.V."/>
            <person name="Archibald J.M."/>
        </authorList>
    </citation>
    <scope>NUCLEOTIDE SEQUENCE</scope>
    <source>
        <strain evidence="2 4">CCMP2712</strain>
    </source>
</reference>
<protein>
    <recommendedName>
        <fullName evidence="5">TOG domain-containing protein</fullName>
    </recommendedName>
</protein>
<dbReference type="AlphaFoldDB" id="L1JI28"/>
<feature type="compositionally biased region" description="Basic and acidic residues" evidence="1">
    <location>
        <begin position="69"/>
        <end position="87"/>
    </location>
</feature>
<evidence type="ECO:0000313" key="2">
    <source>
        <dbReference type="EMBL" id="EKX47972.1"/>
    </source>
</evidence>
<gene>
    <name evidence="2" type="ORF">GUITHDRAFT_106056</name>
</gene>
<organism evidence="2">
    <name type="scientific">Guillardia theta (strain CCMP2712)</name>
    <name type="common">Cryptophyte</name>
    <dbReference type="NCBI Taxonomy" id="905079"/>
    <lineage>
        <taxon>Eukaryota</taxon>
        <taxon>Cryptophyceae</taxon>
        <taxon>Pyrenomonadales</taxon>
        <taxon>Geminigeraceae</taxon>
        <taxon>Guillardia</taxon>
    </lineage>
</organism>
<keyword evidence="4" id="KW-1185">Reference proteome</keyword>
<dbReference type="EnsemblProtists" id="EKX47972">
    <property type="protein sequence ID" value="EKX47972"/>
    <property type="gene ID" value="GUITHDRAFT_106056"/>
</dbReference>
<dbReference type="HOGENOM" id="CLU_620324_0_0_1"/>
<evidence type="ECO:0000313" key="3">
    <source>
        <dbReference type="EnsemblProtists" id="EKX47972"/>
    </source>
</evidence>
<evidence type="ECO:0008006" key="5">
    <source>
        <dbReference type="Google" id="ProtNLM"/>
    </source>
</evidence>
<reference evidence="3" key="3">
    <citation type="submission" date="2015-06" db="UniProtKB">
        <authorList>
            <consortium name="EnsemblProtists"/>
        </authorList>
    </citation>
    <scope>IDENTIFICATION</scope>
</reference>
<feature type="region of interest" description="Disordered" evidence="1">
    <location>
        <begin position="60"/>
        <end position="89"/>
    </location>
</feature>
<sequence>MSIARKLPTESIDFSSPSKPTASSSSPQRQYNLEGRVKGLEEAELAAWLPYAHLRSPPSVDKVAAEQSKPLKDVEADGGETKEEKASGKHVKPWLLDTMTNREGLPDLLLDDSRYIAAPNWKRAELLKELAIHGERGDAKLIDVGKHFLHDPEGMVRAAALRLLAKVTTRGDKSVVHDVLRLTKDAASKVRMEACNTIREIGSRGTPASSIAVPTGTAADVKLLNRDEASIKALMPLVDDDMGYVRVAAVEALDVINSGWQRFEFNENRRDDAKMLSQRRQPPVPSPVKAKVPELEDVLQRKSFLPDVQAGAAKKLDFGSRKAAGPEQGAGRRAGRSTLAGYKYSWYNDELRQERSVKLFEEAQEKASLQRKHTVHEVTEPGSRSVTTEWMGIEWVDRTKREYFGKVIHPLGAGVDPTRDVVPAPYNAGYNGFTTPLGYNYM</sequence>